<protein>
    <recommendedName>
        <fullName evidence="3">alpha-L-fucosidase</fullName>
        <ecNumber evidence="3">3.2.1.51</ecNumber>
    </recommendedName>
</protein>
<evidence type="ECO:0000259" key="8">
    <source>
        <dbReference type="Pfam" id="PF01120"/>
    </source>
</evidence>
<dbReference type="InterPro" id="IPR057739">
    <property type="entry name" value="Glyco_hydro_29_N"/>
</dbReference>
<reference evidence="9 10" key="1">
    <citation type="submission" date="2015-10" db="EMBL/GenBank/DDBJ databases">
        <authorList>
            <person name="Gilbert D.G."/>
        </authorList>
    </citation>
    <scope>NUCLEOTIDE SEQUENCE [LARGE SCALE GENOMIC DNA]</scope>
    <source>
        <strain evidence="10">HZ-22</strain>
    </source>
</reference>
<dbReference type="Gene3D" id="3.20.20.80">
    <property type="entry name" value="Glycosidases"/>
    <property type="match status" value="1"/>
</dbReference>
<keyword evidence="10" id="KW-1185">Reference proteome</keyword>
<evidence type="ECO:0000256" key="5">
    <source>
        <dbReference type="ARBA" id="ARBA00022801"/>
    </source>
</evidence>
<keyword evidence="4 7" id="KW-0732">Signal</keyword>
<dbReference type="SUPFAM" id="SSF51445">
    <property type="entry name" value="(Trans)glycosidases"/>
    <property type="match status" value="1"/>
</dbReference>
<dbReference type="PANTHER" id="PTHR10030">
    <property type="entry name" value="ALPHA-L-FUCOSIDASE"/>
    <property type="match status" value="1"/>
</dbReference>
<organism evidence="9 10">
    <name type="scientific">Pseudalgibacter alginicilyticus</name>
    <dbReference type="NCBI Taxonomy" id="1736674"/>
    <lineage>
        <taxon>Bacteria</taxon>
        <taxon>Pseudomonadati</taxon>
        <taxon>Bacteroidota</taxon>
        <taxon>Flavobacteriia</taxon>
        <taxon>Flavobacteriales</taxon>
        <taxon>Flavobacteriaceae</taxon>
        <taxon>Pseudalgibacter</taxon>
    </lineage>
</organism>
<evidence type="ECO:0000313" key="10">
    <source>
        <dbReference type="Proteomes" id="UP000057981"/>
    </source>
</evidence>
<evidence type="ECO:0000256" key="6">
    <source>
        <dbReference type="ARBA" id="ARBA00023295"/>
    </source>
</evidence>
<dbReference type="InterPro" id="IPR000933">
    <property type="entry name" value="Glyco_hydro_29"/>
</dbReference>
<evidence type="ECO:0000256" key="4">
    <source>
        <dbReference type="ARBA" id="ARBA00022729"/>
    </source>
</evidence>
<dbReference type="GO" id="GO:0004560">
    <property type="term" value="F:alpha-L-fucosidase activity"/>
    <property type="evidence" value="ECO:0007669"/>
    <property type="project" value="InterPro"/>
</dbReference>
<dbReference type="EC" id="3.2.1.51" evidence="3"/>
<keyword evidence="6" id="KW-0326">Glycosidase</keyword>
<sequence>MITKKSLLIILLIISFSKTTIGQSVANTNTLKQRMQWWEDARLGMFIHWGVFSELGGEWNGVDYGKEMGTASAEWIYLMSEIDTNDYKQAAQRFNPKNYSPEEWVKSAKDAGMKYIVLTTKHHDGFALFNTKASDWNILQASPYKKDLIKQYIDECHKQGIRVGLYYSHEKDWYHHVRLRNDTSPIKESYKKLVKTQIEELLTNYGQIDLIWFDMGISAHKEFNQMCYDLVRKLQPNCIISSRIGNGLGDYKNLGDRELVNPGMNEYVESIMTMRLNWGFDKNDKNWKSSSEVISMISKSACRGSNFLLNLGPQPDGKFTPEETIRLKHIGEWMTLNGDAIYETKGSPFKGEYKWGSLTSKKQHAFLHLFDMKEDHISVNGIISKVKKAYLLHNNQPIEFKQNLTDKKISLDISTITNSHATNIIALDLEGELKVDINEGPTWIPEPIKHLTRKEIVGIATNVSNFGFTISNKEDEIIFKLNENIEYRIVKNKEILSVQGFHVSNGEKYRVVYTPFDTPVIEIISKEN</sequence>
<dbReference type="InterPro" id="IPR016286">
    <property type="entry name" value="FUC_metazoa-typ"/>
</dbReference>
<evidence type="ECO:0000256" key="7">
    <source>
        <dbReference type="SAM" id="SignalP"/>
    </source>
</evidence>
<dbReference type="SMART" id="SM00812">
    <property type="entry name" value="Alpha_L_fucos"/>
    <property type="match status" value="1"/>
</dbReference>
<dbReference type="GO" id="GO:0006004">
    <property type="term" value="P:fucose metabolic process"/>
    <property type="evidence" value="ECO:0007669"/>
    <property type="project" value="InterPro"/>
</dbReference>
<dbReference type="RefSeq" id="WP_054725264.1">
    <property type="nucleotide sequence ID" value="NZ_CP012898.1"/>
</dbReference>
<dbReference type="PATRIC" id="fig|1736674.3.peg.947"/>
<dbReference type="AlphaFoldDB" id="A0A0P0D9J3"/>
<dbReference type="GO" id="GO:0016139">
    <property type="term" value="P:glycoside catabolic process"/>
    <property type="evidence" value="ECO:0007669"/>
    <property type="project" value="TreeGrafter"/>
</dbReference>
<dbReference type="OrthoDB" id="1095333at2"/>
<evidence type="ECO:0000256" key="2">
    <source>
        <dbReference type="ARBA" id="ARBA00007951"/>
    </source>
</evidence>
<feature type="signal peptide" evidence="7">
    <location>
        <begin position="1"/>
        <end position="26"/>
    </location>
</feature>
<evidence type="ECO:0000256" key="3">
    <source>
        <dbReference type="ARBA" id="ARBA00012662"/>
    </source>
</evidence>
<dbReference type="STRING" id="1736674.APS56_04605"/>
<proteinExistence type="inferred from homology"/>
<comment type="function">
    <text evidence="1">Alpha-L-fucosidase is responsible for hydrolyzing the alpha-1,6-linked fucose joined to the reducing-end N-acetylglucosamine of the carbohydrate moieties of glycoproteins.</text>
</comment>
<evidence type="ECO:0000313" key="9">
    <source>
        <dbReference type="EMBL" id="ALJ04463.1"/>
    </source>
</evidence>
<keyword evidence="5" id="KW-0378">Hydrolase</keyword>
<name>A0A0P0D9J3_9FLAO</name>
<dbReference type="PRINTS" id="PR00741">
    <property type="entry name" value="GLHYDRLASE29"/>
</dbReference>
<dbReference type="PANTHER" id="PTHR10030:SF37">
    <property type="entry name" value="ALPHA-L-FUCOSIDASE-RELATED"/>
    <property type="match status" value="1"/>
</dbReference>
<feature type="chain" id="PRO_5006043480" description="alpha-L-fucosidase" evidence="7">
    <location>
        <begin position="27"/>
        <end position="528"/>
    </location>
</feature>
<comment type="similarity">
    <text evidence="2">Belongs to the glycosyl hydrolase 29 family.</text>
</comment>
<dbReference type="Pfam" id="PF01120">
    <property type="entry name" value="Alpha_L_fucos"/>
    <property type="match status" value="1"/>
</dbReference>
<dbReference type="Proteomes" id="UP000057981">
    <property type="component" value="Chromosome"/>
</dbReference>
<feature type="domain" description="Glycoside hydrolase family 29 N-terminal" evidence="8">
    <location>
        <begin position="25"/>
        <end position="339"/>
    </location>
</feature>
<accession>A0A0P0D9J3</accession>
<evidence type="ECO:0000256" key="1">
    <source>
        <dbReference type="ARBA" id="ARBA00004071"/>
    </source>
</evidence>
<dbReference type="InterPro" id="IPR017853">
    <property type="entry name" value="GH"/>
</dbReference>
<dbReference type="EMBL" id="CP012898">
    <property type="protein sequence ID" value="ALJ04463.1"/>
    <property type="molecule type" value="Genomic_DNA"/>
</dbReference>
<gene>
    <name evidence="9" type="ORF">APS56_04605</name>
</gene>
<dbReference type="GO" id="GO:0005764">
    <property type="term" value="C:lysosome"/>
    <property type="evidence" value="ECO:0007669"/>
    <property type="project" value="TreeGrafter"/>
</dbReference>
<dbReference type="KEGG" id="ahz:APS56_04605"/>